<evidence type="ECO:0000313" key="2">
    <source>
        <dbReference type="Proteomes" id="UP001163603"/>
    </source>
</evidence>
<name>A0ACC0X657_9ROSI</name>
<keyword evidence="2" id="KW-1185">Reference proteome</keyword>
<organism evidence="1 2">
    <name type="scientific">Pistacia integerrima</name>
    <dbReference type="NCBI Taxonomy" id="434235"/>
    <lineage>
        <taxon>Eukaryota</taxon>
        <taxon>Viridiplantae</taxon>
        <taxon>Streptophyta</taxon>
        <taxon>Embryophyta</taxon>
        <taxon>Tracheophyta</taxon>
        <taxon>Spermatophyta</taxon>
        <taxon>Magnoliopsida</taxon>
        <taxon>eudicotyledons</taxon>
        <taxon>Gunneridae</taxon>
        <taxon>Pentapetalae</taxon>
        <taxon>rosids</taxon>
        <taxon>malvids</taxon>
        <taxon>Sapindales</taxon>
        <taxon>Anacardiaceae</taxon>
        <taxon>Pistacia</taxon>
    </lineage>
</organism>
<protein>
    <submittedName>
        <fullName evidence="1">Uncharacterized protein</fullName>
    </submittedName>
</protein>
<dbReference type="EMBL" id="CM047749">
    <property type="protein sequence ID" value="KAJ0010317.1"/>
    <property type="molecule type" value="Genomic_DNA"/>
</dbReference>
<reference evidence="2" key="1">
    <citation type="journal article" date="2023" name="G3 (Bethesda)">
        <title>Genome assembly and association tests identify interacting loci associated with vigor, precocity, and sex in interspecific pistachio rootstocks.</title>
        <authorList>
            <person name="Palmer W."/>
            <person name="Jacygrad E."/>
            <person name="Sagayaradj S."/>
            <person name="Cavanaugh K."/>
            <person name="Han R."/>
            <person name="Bertier L."/>
            <person name="Beede B."/>
            <person name="Kafkas S."/>
            <person name="Golino D."/>
            <person name="Preece J."/>
            <person name="Michelmore R."/>
        </authorList>
    </citation>
    <scope>NUCLEOTIDE SEQUENCE [LARGE SCALE GENOMIC DNA]</scope>
</reference>
<dbReference type="Proteomes" id="UP001163603">
    <property type="component" value="Chromosome 14"/>
</dbReference>
<sequence length="136" mass="15008">MIGLFSAFSLEDKILLGSKIITQLAVPVPVPLARPSFSLAAAVCLYGKTNSGTVSIPEKQLQFSYALFVCCLLQYANAKLLKRRSEQFLRPERKRESQLSQETISQGQIITLKKIAGQRDNEGGGRESFLLLSFSP</sequence>
<gene>
    <name evidence="1" type="ORF">Pint_34432</name>
</gene>
<proteinExistence type="predicted"/>
<evidence type="ECO:0000313" key="1">
    <source>
        <dbReference type="EMBL" id="KAJ0010317.1"/>
    </source>
</evidence>
<comment type="caution">
    <text evidence="1">The sequence shown here is derived from an EMBL/GenBank/DDBJ whole genome shotgun (WGS) entry which is preliminary data.</text>
</comment>
<accession>A0ACC0X657</accession>